<evidence type="ECO:0000256" key="1">
    <source>
        <dbReference type="SAM" id="MobiDB-lite"/>
    </source>
</evidence>
<proteinExistence type="predicted"/>
<gene>
    <name evidence="3" type="ORF">DDE83_004544</name>
</gene>
<evidence type="ECO:0000313" key="4">
    <source>
        <dbReference type="Proteomes" id="UP000249619"/>
    </source>
</evidence>
<feature type="signal peptide" evidence="2">
    <location>
        <begin position="1"/>
        <end position="19"/>
    </location>
</feature>
<feature type="chain" id="PRO_5017026130" evidence="2">
    <location>
        <begin position="20"/>
        <end position="156"/>
    </location>
</feature>
<protein>
    <submittedName>
        <fullName evidence="3">Effector 54</fullName>
    </submittedName>
</protein>
<dbReference type="AlphaFoldDB" id="A0A364N548"/>
<comment type="caution">
    <text evidence="3">The sequence shown here is derived from an EMBL/GenBank/DDBJ whole genome shotgun (WGS) entry which is preliminary data.</text>
</comment>
<feature type="region of interest" description="Disordered" evidence="1">
    <location>
        <begin position="54"/>
        <end position="75"/>
    </location>
</feature>
<organism evidence="3 4">
    <name type="scientific">Stemphylium lycopersici</name>
    <name type="common">Tomato gray leaf spot disease fungus</name>
    <name type="synonym">Thyrospora lycopersici</name>
    <dbReference type="NCBI Taxonomy" id="183478"/>
    <lineage>
        <taxon>Eukaryota</taxon>
        <taxon>Fungi</taxon>
        <taxon>Dikarya</taxon>
        <taxon>Ascomycota</taxon>
        <taxon>Pezizomycotina</taxon>
        <taxon>Dothideomycetes</taxon>
        <taxon>Pleosporomycetidae</taxon>
        <taxon>Pleosporales</taxon>
        <taxon>Pleosporineae</taxon>
        <taxon>Pleosporaceae</taxon>
        <taxon>Stemphylium</taxon>
    </lineage>
</organism>
<keyword evidence="4" id="KW-1185">Reference proteome</keyword>
<name>A0A364N548_STELY</name>
<keyword evidence="2" id="KW-0732">Signal</keyword>
<sequence>MKLSTISLSILQLACLAAAAVPAQKSAIAVPGPKAAGPPAQKLSVAPPGEKPAAILHPGRKSVTEPAKPPPMPPNVQPMFVTDSSFCEGWHHTFKNGNKIGWCAGCKRLERCGLLLTIEAAACIGGLAVFGPAAILGCAAEVVSDDFASYCVDGIC</sequence>
<evidence type="ECO:0000256" key="2">
    <source>
        <dbReference type="SAM" id="SignalP"/>
    </source>
</evidence>
<reference evidence="4" key="1">
    <citation type="submission" date="2018-05" db="EMBL/GenBank/DDBJ databases">
        <title>Draft genome sequence of Stemphylium lycopersici strain CIDEFI 213.</title>
        <authorList>
            <person name="Medina R."/>
            <person name="Franco M.E.E."/>
            <person name="Lucentini C.G."/>
            <person name="Saparrat M.C.N."/>
            <person name="Balatti P.A."/>
        </authorList>
    </citation>
    <scope>NUCLEOTIDE SEQUENCE [LARGE SCALE GENOMIC DNA]</scope>
    <source>
        <strain evidence="4">CIDEFI 213</strain>
    </source>
</reference>
<dbReference type="OrthoDB" id="10620275at2759"/>
<dbReference type="EMBL" id="QGDH01000056">
    <property type="protein sequence ID" value="RAR11506.1"/>
    <property type="molecule type" value="Genomic_DNA"/>
</dbReference>
<evidence type="ECO:0000313" key="3">
    <source>
        <dbReference type="EMBL" id="RAR11506.1"/>
    </source>
</evidence>
<accession>A0A364N548</accession>
<dbReference type="Proteomes" id="UP000249619">
    <property type="component" value="Unassembled WGS sequence"/>
</dbReference>